<keyword evidence="9" id="KW-0106">Calcium</keyword>
<evidence type="ECO:0000256" key="8">
    <source>
        <dbReference type="ARBA" id="ARBA00022692"/>
    </source>
</evidence>
<evidence type="ECO:0000259" key="18">
    <source>
        <dbReference type="Pfam" id="PF25508"/>
    </source>
</evidence>
<evidence type="ECO:0000256" key="12">
    <source>
        <dbReference type="ARBA" id="ARBA00023136"/>
    </source>
</evidence>
<evidence type="ECO:0000256" key="3">
    <source>
        <dbReference type="ARBA" id="ARBA00022448"/>
    </source>
</evidence>
<keyword evidence="19" id="KW-0675">Receptor</keyword>
<evidence type="ECO:0000313" key="20">
    <source>
        <dbReference type="Proteomes" id="UP000246464"/>
    </source>
</evidence>
<keyword evidence="10 16" id="KW-1133">Transmembrane helix</keyword>
<feature type="compositionally biased region" description="Polar residues" evidence="15">
    <location>
        <begin position="1108"/>
        <end position="1121"/>
    </location>
</feature>
<dbReference type="PANTHER" id="PTHR13800">
    <property type="entry name" value="TRANSIENT RECEPTOR POTENTIAL CATION CHANNEL, SUBFAMILY M, MEMBER 6"/>
    <property type="match status" value="1"/>
</dbReference>
<feature type="domain" description="TRPM-like" evidence="18">
    <location>
        <begin position="978"/>
        <end position="1247"/>
    </location>
</feature>
<keyword evidence="6" id="KW-0109">Calcium transport</keyword>
<evidence type="ECO:0000256" key="4">
    <source>
        <dbReference type="ARBA" id="ARBA00022475"/>
    </source>
</evidence>
<feature type="domain" description="TRPM SLOG" evidence="17">
    <location>
        <begin position="651"/>
        <end position="876"/>
    </location>
</feature>
<keyword evidence="5" id="KW-0963">Cytoplasm</keyword>
<feature type="region of interest" description="Disordered" evidence="15">
    <location>
        <begin position="432"/>
        <end position="455"/>
    </location>
</feature>
<feature type="compositionally biased region" description="Basic and acidic residues" evidence="15">
    <location>
        <begin position="1124"/>
        <end position="1133"/>
    </location>
</feature>
<proteinExistence type="inferred from homology"/>
<dbReference type="PANTHER" id="PTHR13800:SF2">
    <property type="entry name" value="TRANSIENT RECEPTOR POTENTIAL CATION CHANNEL SUBFAMILY M MEMBER 2"/>
    <property type="match status" value="1"/>
</dbReference>
<evidence type="ECO:0000256" key="6">
    <source>
        <dbReference type="ARBA" id="ARBA00022568"/>
    </source>
</evidence>
<evidence type="ECO:0000313" key="19">
    <source>
        <dbReference type="EMBL" id="AWP12995.1"/>
    </source>
</evidence>
<accession>A0A2U9C8T7</accession>
<keyword evidence="3" id="KW-0813">Transport</keyword>
<evidence type="ECO:0000256" key="13">
    <source>
        <dbReference type="ARBA" id="ARBA00023303"/>
    </source>
</evidence>
<sequence length="1936" mass="217861">MLGSERGVVEEWLSEFKSLPETHIPSYAGSLHLKKSLVPALYRVIQDPNNELLEPVCHQLFELYRSSEDRLRRFTLQFLPELVWVYLRVTASRDRQSNGCIEALLLGIYNLEIVDKDGNSKLLSFTIPSLSKPSIYHEPSSLGSIALTEGALCQHDLIRVVYSGLHPQRETFTAQNRFEVLCFLMLCYNSAVVYMPLSSYQSVCRMSSRLCVCGFPRQQQKLWREPCNRVLLDPEFMVQMLTAVYHAIYNGEWEMGREALEDILYRAQLELYSEPLLLGNAMKNSLPESAPDEPRGRKVLQVEVTPTVRRISISAITTASIRRHRWKREDADGMSGGEDSFNVNDPDEGFSSGASNSSQPSGVKASGDHQSAVRRHHQRQQSPPASITLDGIQLSPIKKHLSFPVGPALVRTGSTSSSKSFDCMKFNLNGGKDEQEEALGGSDKEEGLPAGGSHRHSTISLQEEHLIRPEDAQDLLSPGAPLTRQSRSPSFNMQIISQTEGFEHGALVCMSSALQSTAAFRMRETANKSKPKSRLCQMMRGAEAESELVHSLAISSARPSEHLSLSPSFQRCAFASWIRGNVCKKECCFFEKGVREDACKCGYSKTDHVDEAIKPEDFAGESWDRHRHVREGPTDAFGDISFGGLGQKTGKYVRVSADTRPEVLYRLLTEQWKLSPPNLLISVTGGAKNFYLKGRLKSMFHRGIIKVAQTTGAWILTGGTHTGVMKHVGQAVRDYALSSSSTKGQIVAIGVATWGVIHNRDSLVCSEGCFPAHYLGDVSGQGRLSCLDNNHTHFLLVDDGTHGRYGMEIELRSHLEKYISGKRLGNKENGVTIPAVCVVLDGGPGTLNTIYNAILNGTPCVLLEGSGRVADVIAQVAGLPVTRVTIALIHQLMKKFFGQEYEKFADIKIIEWTKMIQDIIRSQHLLTVFRPSEDSHGYLDVAILQALLKASRTSESQCWKRQLELAIAWNRVDIAESEIFTEESQWKSSDLHWAMFSALVGHKPQFVRLLLENGVSLWDFLQDEVTLCELYRQLPSCFFLRKLAKRLHSSCRSRRQPFGIRPRAHSGQGETISMTHVCEEVRHLLGSFTKPLYPPPPTAPYHFNMTMEETSSSLSKNQAGSRGSLREDHAEAPRDPGRDLFLWAIVQNNRELAEIFWEQCRDCISAALAGSKILKKMAGEASDADEAEAMQELANHYEEHAIGVFSKCHNSDEERAQKLLVRASPIWGRTTCLRLALEADDKSFVAQSSVQALLTQIWCGELSVDNPVWRVLVCMVFFPLIYTGFLLFSDPPRLQQPKLLGCWSKLVCLYSSPQVKFYWNIVSYFAFLFLFAVVLMIDFHAKPSAGELLLYMWLISVVCEEVRQLFHDHDGFGLRKKAKMYIDDLWNILDVLSILLFVIGLAFSRTLGPKIIIVKRMMMDMFFFMFLLSIWVVAYGVAKQGILIDNDDRLKWIVRGAVYEPYLIIFGNFPTNIDNAAFDINSCTIHGTDPLKPKCPMLNDNQTPAFPEWLTIIMLCVYLLFANILLLNLLIAIFNFTFQEVQDNTDRIWKFQRYELIKEYHSRPAAPPPFIILSHLYLFIRHVVLCRPPVKCKEFNDELPQVEEEELLSWEALMKDRYLVSTQQEQSQSMERRILDTAQRVTTISDRLETEEPSAAAMVQILARLEEQVVLSTQALQRIMDNLTSQGHATSTTADETADTLTNVSETEVGFHVNARQPHYPDSKLTRFPVPEEKVPWEVSFSLYMPAYYASEDSGDHVEGSESEALDDYRNPGGRTGIRGRGALGQLGPNMNLDLVVTRQRDSDRSVLEYLAVWDESRGTLTLPGGPVKSADHLPVMLKRTMGKTLYEKITAKVSEGTKVSEGYVDDCRNTDNAWVENTVLNIHLDRTSQVMVDINNMVVSGHGSLQWQEVSSKTRLGSNHRDSLRQVAGLHNRKF</sequence>
<organism evidence="19 20">
    <name type="scientific">Scophthalmus maximus</name>
    <name type="common">Turbot</name>
    <name type="synonym">Psetta maxima</name>
    <dbReference type="NCBI Taxonomy" id="52904"/>
    <lineage>
        <taxon>Eukaryota</taxon>
        <taxon>Metazoa</taxon>
        <taxon>Chordata</taxon>
        <taxon>Craniata</taxon>
        <taxon>Vertebrata</taxon>
        <taxon>Euteleostomi</taxon>
        <taxon>Actinopterygii</taxon>
        <taxon>Neopterygii</taxon>
        <taxon>Teleostei</taxon>
        <taxon>Neoteleostei</taxon>
        <taxon>Acanthomorphata</taxon>
        <taxon>Carangaria</taxon>
        <taxon>Pleuronectiformes</taxon>
        <taxon>Pleuronectoidei</taxon>
        <taxon>Scophthalmidae</taxon>
        <taxon>Scophthalmus</taxon>
    </lineage>
</organism>
<feature type="transmembrane region" description="Helical" evidence="16">
    <location>
        <begin position="1509"/>
        <end position="1538"/>
    </location>
</feature>
<feature type="compositionally biased region" description="Low complexity" evidence="15">
    <location>
        <begin position="349"/>
        <end position="362"/>
    </location>
</feature>
<evidence type="ECO:0000256" key="5">
    <source>
        <dbReference type="ARBA" id="ARBA00022490"/>
    </source>
</evidence>
<evidence type="ECO:0000256" key="10">
    <source>
        <dbReference type="ARBA" id="ARBA00022989"/>
    </source>
</evidence>
<comment type="similarity">
    <text evidence="14">Belongs to the Hyccin family.</text>
</comment>
<evidence type="ECO:0000256" key="9">
    <source>
        <dbReference type="ARBA" id="ARBA00022837"/>
    </source>
</evidence>
<feature type="transmembrane region" description="Helical" evidence="16">
    <location>
        <begin position="1385"/>
        <end position="1407"/>
    </location>
</feature>
<dbReference type="EMBL" id="CP026256">
    <property type="protein sequence ID" value="AWP12995.1"/>
    <property type="molecule type" value="Genomic_DNA"/>
</dbReference>
<dbReference type="GO" id="GO:0005829">
    <property type="term" value="C:cytosol"/>
    <property type="evidence" value="ECO:0007669"/>
    <property type="project" value="UniProtKB-SubCell"/>
</dbReference>
<gene>
    <name evidence="19" type="ORF">SMAX5B_018415</name>
</gene>
<feature type="transmembrane region" description="Helical" evidence="16">
    <location>
        <begin position="1419"/>
        <end position="1438"/>
    </location>
</feature>
<evidence type="ECO:0000256" key="2">
    <source>
        <dbReference type="ARBA" id="ARBA00004651"/>
    </source>
</evidence>
<dbReference type="InterPro" id="IPR018619">
    <property type="entry name" value="Hyccin"/>
</dbReference>
<dbReference type="GO" id="GO:0099604">
    <property type="term" value="F:ligand-gated calcium channel activity"/>
    <property type="evidence" value="ECO:0007669"/>
    <property type="project" value="TreeGrafter"/>
</dbReference>
<evidence type="ECO:0000256" key="11">
    <source>
        <dbReference type="ARBA" id="ARBA00023065"/>
    </source>
</evidence>
<dbReference type="Gene3D" id="3.90.79.10">
    <property type="entry name" value="Nucleoside Triphosphate Pyrophosphohydrolase"/>
    <property type="match status" value="1"/>
</dbReference>
<dbReference type="InterPro" id="IPR041491">
    <property type="entry name" value="TRPM_SLOG"/>
</dbReference>
<evidence type="ECO:0000259" key="17">
    <source>
        <dbReference type="Pfam" id="PF18139"/>
    </source>
</evidence>
<evidence type="ECO:0000256" key="16">
    <source>
        <dbReference type="SAM" id="Phobius"/>
    </source>
</evidence>
<dbReference type="SUPFAM" id="SSF55811">
    <property type="entry name" value="Nudix"/>
    <property type="match status" value="1"/>
</dbReference>
<keyword evidence="7" id="KW-0107">Calcium channel</keyword>
<dbReference type="Proteomes" id="UP000246464">
    <property type="component" value="Chromosome 14"/>
</dbReference>
<keyword evidence="8 16" id="KW-0812">Transmembrane</keyword>
<dbReference type="InterPro" id="IPR015797">
    <property type="entry name" value="NUDIX_hydrolase-like_dom_sf"/>
</dbReference>
<dbReference type="InterPro" id="IPR050927">
    <property type="entry name" value="TRPM"/>
</dbReference>
<dbReference type="Pfam" id="PF25508">
    <property type="entry name" value="TRPM2"/>
    <property type="match status" value="1"/>
</dbReference>
<keyword evidence="13" id="KW-0407">Ion channel</keyword>
<feature type="transmembrane region" description="Helical" evidence="16">
    <location>
        <begin position="1317"/>
        <end position="1337"/>
    </location>
</feature>
<dbReference type="STRING" id="52904.ENSSMAP00000016575"/>
<dbReference type="Pfam" id="PF18139">
    <property type="entry name" value="LSDAT_euk"/>
    <property type="match status" value="1"/>
</dbReference>
<feature type="region of interest" description="Disordered" evidence="15">
    <location>
        <begin position="1752"/>
        <end position="1774"/>
    </location>
</feature>
<feature type="transmembrane region" description="Helical" evidence="16">
    <location>
        <begin position="1268"/>
        <end position="1288"/>
    </location>
</feature>
<protein>
    <submittedName>
        <fullName evidence="19">Putative transient receptor potential cation channel subfamily M member 2</fullName>
    </submittedName>
</protein>
<keyword evidence="20" id="KW-1185">Reference proteome</keyword>
<evidence type="ECO:0000256" key="1">
    <source>
        <dbReference type="ARBA" id="ARBA00004514"/>
    </source>
</evidence>
<keyword evidence="4" id="KW-1003">Cell membrane</keyword>
<feature type="region of interest" description="Disordered" evidence="15">
    <location>
        <begin position="327"/>
        <end position="387"/>
    </location>
</feature>
<dbReference type="InterPro" id="IPR057366">
    <property type="entry name" value="TRPM-like"/>
</dbReference>
<evidence type="ECO:0000256" key="7">
    <source>
        <dbReference type="ARBA" id="ARBA00022673"/>
    </source>
</evidence>
<dbReference type="GO" id="GO:0005886">
    <property type="term" value="C:plasma membrane"/>
    <property type="evidence" value="ECO:0007669"/>
    <property type="project" value="UniProtKB-SubCell"/>
</dbReference>
<keyword evidence="12 16" id="KW-0472">Membrane</keyword>
<evidence type="ECO:0000256" key="14">
    <source>
        <dbReference type="ARBA" id="ARBA00034482"/>
    </source>
</evidence>
<keyword evidence="11" id="KW-0406">Ion transport</keyword>
<reference evidence="19 20" key="1">
    <citation type="submission" date="2017-12" db="EMBL/GenBank/DDBJ databases">
        <title>Integrating genomic resources of turbot (Scophthalmus maximus) in depth evaluation of genetic and physical mapping variation across individuals.</title>
        <authorList>
            <person name="Martinez P."/>
        </authorList>
    </citation>
    <scope>NUCLEOTIDE SEQUENCE [LARGE SCALE GENOMIC DNA]</scope>
</reference>
<comment type="subcellular location">
    <subcellularLocation>
        <location evidence="2">Cell membrane</location>
        <topology evidence="2">Multi-pass membrane protein</topology>
    </subcellularLocation>
    <subcellularLocation>
        <location evidence="1">Cytoplasm</location>
        <location evidence="1">Cytosol</location>
    </subcellularLocation>
</comment>
<feature type="region of interest" description="Disordered" evidence="15">
    <location>
        <begin position="1108"/>
        <end position="1133"/>
    </location>
</feature>
<dbReference type="Pfam" id="PF09790">
    <property type="entry name" value="Hyccin"/>
    <property type="match status" value="1"/>
</dbReference>
<name>A0A2U9C8T7_SCOMX</name>
<evidence type="ECO:0000256" key="15">
    <source>
        <dbReference type="SAM" id="MobiDB-lite"/>
    </source>
</evidence>